<keyword evidence="3" id="KW-1185">Reference proteome</keyword>
<organism evidence="2 3">
    <name type="scientific">Mucuna pruriens</name>
    <name type="common">Velvet bean</name>
    <name type="synonym">Dolichos pruriens</name>
    <dbReference type="NCBI Taxonomy" id="157652"/>
    <lineage>
        <taxon>Eukaryota</taxon>
        <taxon>Viridiplantae</taxon>
        <taxon>Streptophyta</taxon>
        <taxon>Embryophyta</taxon>
        <taxon>Tracheophyta</taxon>
        <taxon>Spermatophyta</taxon>
        <taxon>Magnoliopsida</taxon>
        <taxon>eudicotyledons</taxon>
        <taxon>Gunneridae</taxon>
        <taxon>Pentapetalae</taxon>
        <taxon>rosids</taxon>
        <taxon>fabids</taxon>
        <taxon>Fabales</taxon>
        <taxon>Fabaceae</taxon>
        <taxon>Papilionoideae</taxon>
        <taxon>50 kb inversion clade</taxon>
        <taxon>NPAAA clade</taxon>
        <taxon>indigoferoid/millettioid clade</taxon>
        <taxon>Phaseoleae</taxon>
        <taxon>Mucuna</taxon>
    </lineage>
</organism>
<feature type="signal peptide" evidence="1">
    <location>
        <begin position="1"/>
        <end position="32"/>
    </location>
</feature>
<dbReference type="PROSITE" id="PS51257">
    <property type="entry name" value="PROKAR_LIPOPROTEIN"/>
    <property type="match status" value="1"/>
</dbReference>
<comment type="caution">
    <text evidence="2">The sequence shown here is derived from an EMBL/GenBank/DDBJ whole genome shotgun (WGS) entry which is preliminary data.</text>
</comment>
<dbReference type="Proteomes" id="UP000257109">
    <property type="component" value="Unassembled WGS sequence"/>
</dbReference>
<dbReference type="AlphaFoldDB" id="A0A371GJT4"/>
<gene>
    <name evidence="2" type="ORF">CR513_27283</name>
</gene>
<name>A0A371GJT4_MUCPR</name>
<evidence type="ECO:0000313" key="3">
    <source>
        <dbReference type="Proteomes" id="UP000257109"/>
    </source>
</evidence>
<evidence type="ECO:0000256" key="1">
    <source>
        <dbReference type="SAM" id="SignalP"/>
    </source>
</evidence>
<evidence type="ECO:0000313" key="2">
    <source>
        <dbReference type="EMBL" id="RDX90819.1"/>
    </source>
</evidence>
<dbReference type="EMBL" id="QJKJ01005278">
    <property type="protein sequence ID" value="RDX90819.1"/>
    <property type="molecule type" value="Genomic_DNA"/>
</dbReference>
<feature type="non-terminal residue" evidence="2">
    <location>
        <position position="1"/>
    </location>
</feature>
<feature type="chain" id="PRO_5017019555" description="Transmembrane protein" evidence="1">
    <location>
        <begin position="33"/>
        <end position="68"/>
    </location>
</feature>
<sequence>MAFSYRKFLFTVLQLLFIILAVFLSSPQSGVACRPLLLHRQESREYGLLFQSLPNGPAPPSSGSHIHT</sequence>
<evidence type="ECO:0008006" key="4">
    <source>
        <dbReference type="Google" id="ProtNLM"/>
    </source>
</evidence>
<reference evidence="2" key="1">
    <citation type="submission" date="2018-05" db="EMBL/GenBank/DDBJ databases">
        <title>Draft genome of Mucuna pruriens seed.</title>
        <authorList>
            <person name="Nnadi N.E."/>
            <person name="Vos R."/>
            <person name="Hasami M.H."/>
            <person name="Devisetty U.K."/>
            <person name="Aguiy J.C."/>
        </authorList>
    </citation>
    <scope>NUCLEOTIDE SEQUENCE [LARGE SCALE GENOMIC DNA]</scope>
    <source>
        <strain evidence="2">JCA_2017</strain>
    </source>
</reference>
<keyword evidence="1" id="KW-0732">Signal</keyword>
<proteinExistence type="predicted"/>
<protein>
    <recommendedName>
        <fullName evidence="4">Transmembrane protein</fullName>
    </recommendedName>
</protein>
<dbReference type="OrthoDB" id="1363720at2759"/>
<accession>A0A371GJT4</accession>